<dbReference type="Gene3D" id="3.40.930.10">
    <property type="entry name" value="Mannitol-specific EII, Chain A"/>
    <property type="match status" value="1"/>
</dbReference>
<dbReference type="PROSITE" id="PS51094">
    <property type="entry name" value="PTS_EIIA_TYPE_2"/>
    <property type="match status" value="1"/>
</dbReference>
<dbReference type="InterPro" id="IPR016152">
    <property type="entry name" value="PTrfase/Anion_transptr"/>
</dbReference>
<dbReference type="SUPFAM" id="SSF55804">
    <property type="entry name" value="Phoshotransferase/anion transport protein"/>
    <property type="match status" value="1"/>
</dbReference>
<evidence type="ECO:0000259" key="1">
    <source>
        <dbReference type="PROSITE" id="PS51094"/>
    </source>
</evidence>
<organism evidence="2">
    <name type="scientific">Mediterraneibacter gnavus</name>
    <name type="common">Ruminococcus gnavus</name>
    <dbReference type="NCBI Taxonomy" id="33038"/>
    <lineage>
        <taxon>Bacteria</taxon>
        <taxon>Bacillati</taxon>
        <taxon>Bacillota</taxon>
        <taxon>Clostridia</taxon>
        <taxon>Lachnospirales</taxon>
        <taxon>Lachnospiraceae</taxon>
        <taxon>Mediterraneibacter</taxon>
    </lineage>
</organism>
<name>A0A6N3EZC9_MEDGN</name>
<dbReference type="PANTHER" id="PTHR47738">
    <property type="entry name" value="PTS SYSTEM FRUCTOSE-LIKE EIIA COMPONENT-RELATED"/>
    <property type="match status" value="1"/>
</dbReference>
<dbReference type="AlphaFoldDB" id="A0A6N3EZC9"/>
<reference evidence="2" key="1">
    <citation type="submission" date="2019-11" db="EMBL/GenBank/DDBJ databases">
        <authorList>
            <person name="Feng L."/>
        </authorList>
    </citation>
    <scope>NUCLEOTIDE SEQUENCE</scope>
    <source>
        <strain evidence="2">RgnavusLFYP19</strain>
    </source>
</reference>
<accession>A0A6N3EZC9</accession>
<protein>
    <submittedName>
        <fullName evidence="2">PTS system fructose-specific EIIABC component</fullName>
    </submittedName>
</protein>
<dbReference type="EMBL" id="CACRUK010000039">
    <property type="protein sequence ID" value="VYU45101.1"/>
    <property type="molecule type" value="Genomic_DNA"/>
</dbReference>
<evidence type="ECO:0000313" key="2">
    <source>
        <dbReference type="EMBL" id="VYU45101.1"/>
    </source>
</evidence>
<sequence length="126" mass="13625">MKITDLLKRESVELSGTPESKGQAIDQMVELMAKGGNINDLQRYKEGVLKREEEGTTGIGEGIAIPHAKTDAVSAPGLAAMLVPQGVDYDALDGQPVHMIFFDRSTEYRRECASGSTQPSFHAFNG</sequence>
<proteinExistence type="predicted"/>
<dbReference type="Pfam" id="PF00359">
    <property type="entry name" value="PTS_EIIA_2"/>
    <property type="match status" value="1"/>
</dbReference>
<gene>
    <name evidence="2" type="primary">fruA_2</name>
    <name evidence="2" type="ORF">RGLFYP19_02322</name>
</gene>
<dbReference type="InterPro" id="IPR002178">
    <property type="entry name" value="PTS_EIIA_type-2_dom"/>
</dbReference>
<feature type="domain" description="PTS EIIA type-2" evidence="1">
    <location>
        <begin position="5"/>
        <end position="126"/>
    </location>
</feature>
<dbReference type="CDD" id="cd00211">
    <property type="entry name" value="PTS_IIA_fru"/>
    <property type="match status" value="1"/>
</dbReference>
<dbReference type="PANTHER" id="PTHR47738:SF2">
    <property type="entry name" value="PTS SYSTEM FRUCTOSE-LIKE EIIA COMPONENT"/>
    <property type="match status" value="1"/>
</dbReference>
<dbReference type="InterPro" id="IPR051541">
    <property type="entry name" value="PTS_SugarTrans_NitroReg"/>
</dbReference>
<dbReference type="PROSITE" id="PS00372">
    <property type="entry name" value="PTS_EIIA_TYPE_2_HIS"/>
    <property type="match status" value="1"/>
</dbReference>